<evidence type="ECO:0000313" key="1">
    <source>
        <dbReference type="EMBL" id="KIM64289.1"/>
    </source>
</evidence>
<dbReference type="OrthoDB" id="2628419at2759"/>
<dbReference type="HOGENOM" id="CLU_2924025_0_0_1"/>
<proteinExistence type="predicted"/>
<keyword evidence="2" id="KW-1185">Reference proteome</keyword>
<evidence type="ECO:0000313" key="2">
    <source>
        <dbReference type="Proteomes" id="UP000053989"/>
    </source>
</evidence>
<sequence>MALAVRTSVGQGHQSTTAKIQSCSACDPRVCCLVSLRLLFYFQIWDSRKRVCILYSTPVSM</sequence>
<organism evidence="1 2">
    <name type="scientific">Scleroderma citrinum Foug A</name>
    <dbReference type="NCBI Taxonomy" id="1036808"/>
    <lineage>
        <taxon>Eukaryota</taxon>
        <taxon>Fungi</taxon>
        <taxon>Dikarya</taxon>
        <taxon>Basidiomycota</taxon>
        <taxon>Agaricomycotina</taxon>
        <taxon>Agaricomycetes</taxon>
        <taxon>Agaricomycetidae</taxon>
        <taxon>Boletales</taxon>
        <taxon>Sclerodermatineae</taxon>
        <taxon>Sclerodermataceae</taxon>
        <taxon>Scleroderma</taxon>
    </lineage>
</organism>
<dbReference type="InParanoid" id="A0A0C3E780"/>
<reference evidence="1 2" key="1">
    <citation type="submission" date="2014-04" db="EMBL/GenBank/DDBJ databases">
        <authorList>
            <consortium name="DOE Joint Genome Institute"/>
            <person name="Kuo A."/>
            <person name="Kohler A."/>
            <person name="Nagy L.G."/>
            <person name="Floudas D."/>
            <person name="Copeland A."/>
            <person name="Barry K.W."/>
            <person name="Cichocki N."/>
            <person name="Veneault-Fourrey C."/>
            <person name="LaButti K."/>
            <person name="Lindquist E.A."/>
            <person name="Lipzen A."/>
            <person name="Lundell T."/>
            <person name="Morin E."/>
            <person name="Murat C."/>
            <person name="Sun H."/>
            <person name="Tunlid A."/>
            <person name="Henrissat B."/>
            <person name="Grigoriev I.V."/>
            <person name="Hibbett D.S."/>
            <person name="Martin F."/>
            <person name="Nordberg H.P."/>
            <person name="Cantor M.N."/>
            <person name="Hua S.X."/>
        </authorList>
    </citation>
    <scope>NUCLEOTIDE SEQUENCE [LARGE SCALE GENOMIC DNA]</scope>
    <source>
        <strain evidence="1 2">Foug A</strain>
    </source>
</reference>
<accession>A0A0C3E780</accession>
<dbReference type="Proteomes" id="UP000053989">
    <property type="component" value="Unassembled WGS sequence"/>
</dbReference>
<dbReference type="AlphaFoldDB" id="A0A0C3E780"/>
<gene>
    <name evidence="1" type="ORF">SCLCIDRAFT_1213391</name>
</gene>
<name>A0A0C3E780_9AGAM</name>
<protein>
    <submittedName>
        <fullName evidence="1">Uncharacterized protein</fullName>
    </submittedName>
</protein>
<dbReference type="EMBL" id="KN822029">
    <property type="protein sequence ID" value="KIM64289.1"/>
    <property type="molecule type" value="Genomic_DNA"/>
</dbReference>
<reference evidence="2" key="2">
    <citation type="submission" date="2015-01" db="EMBL/GenBank/DDBJ databases">
        <title>Evolutionary Origins and Diversification of the Mycorrhizal Mutualists.</title>
        <authorList>
            <consortium name="DOE Joint Genome Institute"/>
            <consortium name="Mycorrhizal Genomics Consortium"/>
            <person name="Kohler A."/>
            <person name="Kuo A."/>
            <person name="Nagy L.G."/>
            <person name="Floudas D."/>
            <person name="Copeland A."/>
            <person name="Barry K.W."/>
            <person name="Cichocki N."/>
            <person name="Veneault-Fourrey C."/>
            <person name="LaButti K."/>
            <person name="Lindquist E.A."/>
            <person name="Lipzen A."/>
            <person name="Lundell T."/>
            <person name="Morin E."/>
            <person name="Murat C."/>
            <person name="Riley R."/>
            <person name="Ohm R."/>
            <person name="Sun H."/>
            <person name="Tunlid A."/>
            <person name="Henrissat B."/>
            <person name="Grigoriev I.V."/>
            <person name="Hibbett D.S."/>
            <person name="Martin F."/>
        </authorList>
    </citation>
    <scope>NUCLEOTIDE SEQUENCE [LARGE SCALE GENOMIC DNA]</scope>
    <source>
        <strain evidence="2">Foug A</strain>
    </source>
</reference>